<evidence type="ECO:0000313" key="11">
    <source>
        <dbReference type="Proteomes" id="UP001244242"/>
    </source>
</evidence>
<dbReference type="Gene3D" id="3.40.228.10">
    <property type="entry name" value="Dimethylsulfoxide Reductase, domain 2"/>
    <property type="match status" value="1"/>
</dbReference>
<evidence type="ECO:0000313" key="10">
    <source>
        <dbReference type="EMBL" id="MDI5933266.1"/>
    </source>
</evidence>
<evidence type="ECO:0000256" key="1">
    <source>
        <dbReference type="ARBA" id="ARBA00001966"/>
    </source>
</evidence>
<dbReference type="PROSITE" id="PS51669">
    <property type="entry name" value="4FE4S_MOW_BIS_MGD"/>
    <property type="match status" value="1"/>
</dbReference>
<accession>A0ABT6VH17</accession>
<keyword evidence="7" id="KW-0408">Iron</keyword>
<evidence type="ECO:0000256" key="6">
    <source>
        <dbReference type="ARBA" id="ARBA00023002"/>
    </source>
</evidence>
<evidence type="ECO:0000256" key="8">
    <source>
        <dbReference type="ARBA" id="ARBA00023014"/>
    </source>
</evidence>
<dbReference type="InterPro" id="IPR006657">
    <property type="entry name" value="MoPterin_dinucl-bd_dom"/>
</dbReference>
<dbReference type="PANTHER" id="PTHR43598">
    <property type="entry name" value="TUNGSTEN-CONTAINING FORMYLMETHANOFURAN DEHYDROGENASE 2 SUBUNIT B"/>
    <property type="match status" value="1"/>
</dbReference>
<dbReference type="Gene3D" id="2.40.40.20">
    <property type="match status" value="1"/>
</dbReference>
<organism evidence="10 11">
    <name type="scientific">Halomonas kalidii</name>
    <dbReference type="NCBI Taxonomy" id="3043293"/>
    <lineage>
        <taxon>Bacteria</taxon>
        <taxon>Pseudomonadati</taxon>
        <taxon>Pseudomonadota</taxon>
        <taxon>Gammaproteobacteria</taxon>
        <taxon>Oceanospirillales</taxon>
        <taxon>Halomonadaceae</taxon>
        <taxon>Halomonas</taxon>
    </lineage>
</organism>
<sequence length="986" mass="111087">MFNKALQLLFAPNGAVPSADAASAARELPSFEDHSAQEKHHTTCYMCACRCGIEVTVEDNRVRFIRGNPDHPINKGVLCAKGNAGIMKQMSPAKLRNPLMRKPGTERGAGEFVEVSWDEALEVLTERLREIRATDPKKLAFFTGRDQMQALTGLWAQQFGTINWAAHGGFCSVNMAAAGLYSIGQSFWEFGDPDWDRAKYFMLWGVAEDHASNPIKIGIEKLKRRGAKFVAVNPVRTGYQAVADEWVPIRPGTDGMLALSMCHVLLSRDLVDWEYLGRYTNAPFLVIDHPGHADDGLIARDDEGQPLVWDTAQEVFVNGMMPEVEAALFGEYTLPGGRRARTVMTLIAEKYLDEQYSPARAAEVCGLPADTIERLALEMAHVAFKETIEIACEWTDWAGRKHDRFIGRPVAMHAMRGISAHSNGFQTCRALHLLQVFLGTIDVPGGHRAKAPFPRHTPPPVKPARDTAPNTPLKAPPLGFPTSPEDLVIDAEGRPLRIDKAYSWEAPLANHGLMHMVITNAVNGDPYPIDTLILFMANMAWNSTMNTNSVQDMLRAKDANGDYKLPFLVVVDAFHSETVNFADLVLPDTTYLERHDAISMLDRPISEPDAPCDAVRVPVLVPDRNVRPWQEVMVDLAGRLGFPAFIDEQGQPKYRGYTDFITRWEKAPGIGFLAGWRGEDGTQHLRGAPNPQQWEKYKENGGFFQYHLPEHMRFYRFANRDYLKWAKEVGFNPSSEPIVMELYSEVLQKFRLAGQGLYDGPLPPETVDRERLVQYFDPLPQYYVPLEEQRVDQQRYPFHAINQRPMHMYHSWDSQNAWLRQITAENFLFMNRGQGERLGIEDKSWVWVASHHGRIRVQVKLMEGCQEDTVWTWNAIGKQSGAWGLSAEAPESQRGFLMNHLISELLPAADDERRLTNSDPVTGQAAWYDLQVSITPAEPDEAGSSWPHFATVKPLPGATPPPDQLRYQTHEAVPLRRSLLDIIKRR</sequence>
<name>A0ABT6VH17_9GAMM</name>
<evidence type="ECO:0000256" key="3">
    <source>
        <dbReference type="ARBA" id="ARBA00010312"/>
    </source>
</evidence>
<keyword evidence="4" id="KW-0004">4Fe-4S</keyword>
<comment type="similarity">
    <text evidence="3">Belongs to the prokaryotic molybdopterin-containing oxidoreductase family.</text>
</comment>
<dbReference type="InterPro" id="IPR009010">
    <property type="entry name" value="Asp_de-COase-like_dom_sf"/>
</dbReference>
<dbReference type="SMART" id="SM00926">
    <property type="entry name" value="Molybdop_Fe4S4"/>
    <property type="match status" value="1"/>
</dbReference>
<proteinExistence type="inferred from homology"/>
<feature type="domain" description="4Fe-4S Mo/W bis-MGD-type" evidence="9">
    <location>
        <begin position="37"/>
        <end position="93"/>
    </location>
</feature>
<dbReference type="RefSeq" id="WP_282720785.1">
    <property type="nucleotide sequence ID" value="NZ_JASCQO010000027.1"/>
</dbReference>
<evidence type="ECO:0000256" key="4">
    <source>
        <dbReference type="ARBA" id="ARBA00022485"/>
    </source>
</evidence>
<evidence type="ECO:0000256" key="2">
    <source>
        <dbReference type="ARBA" id="ARBA00004196"/>
    </source>
</evidence>
<keyword evidence="5" id="KW-0479">Metal-binding</keyword>
<reference evidence="10 11" key="1">
    <citation type="submission" date="2023-04" db="EMBL/GenBank/DDBJ databases">
        <title>Halomonas strains isolated from rhizosphere soil.</title>
        <authorList>
            <person name="Xu L."/>
            <person name="Sun J.-Q."/>
        </authorList>
    </citation>
    <scope>NUCLEOTIDE SEQUENCE [LARGE SCALE GENOMIC DNA]</scope>
    <source>
        <strain evidence="10 11">LN1S58</strain>
    </source>
</reference>
<dbReference type="InterPro" id="IPR006963">
    <property type="entry name" value="Mopterin_OxRdtase_4Fe-4S_dom"/>
</dbReference>
<dbReference type="Pfam" id="PF04879">
    <property type="entry name" value="Molybdop_Fe4S4"/>
    <property type="match status" value="1"/>
</dbReference>
<evidence type="ECO:0000256" key="5">
    <source>
        <dbReference type="ARBA" id="ARBA00022723"/>
    </source>
</evidence>
<dbReference type="CDD" id="cd02783">
    <property type="entry name" value="MopB_CT_2"/>
    <property type="match status" value="1"/>
</dbReference>
<dbReference type="PANTHER" id="PTHR43598:SF5">
    <property type="entry name" value="DMSO REDUCTASE CHAIN A"/>
    <property type="match status" value="1"/>
</dbReference>
<comment type="caution">
    <text evidence="10">The sequence shown here is derived from an EMBL/GenBank/DDBJ whole genome shotgun (WGS) entry which is preliminary data.</text>
</comment>
<dbReference type="SUPFAM" id="SSF53706">
    <property type="entry name" value="Formate dehydrogenase/DMSO reductase, domains 1-3"/>
    <property type="match status" value="1"/>
</dbReference>
<keyword evidence="11" id="KW-1185">Reference proteome</keyword>
<dbReference type="EMBL" id="JASCQO010000027">
    <property type="protein sequence ID" value="MDI5933266.1"/>
    <property type="molecule type" value="Genomic_DNA"/>
</dbReference>
<dbReference type="InterPro" id="IPR006656">
    <property type="entry name" value="Mopterin_OxRdtase"/>
</dbReference>
<dbReference type="Pfam" id="PF00384">
    <property type="entry name" value="Molybdopterin"/>
    <property type="match status" value="1"/>
</dbReference>
<dbReference type="SUPFAM" id="SSF50692">
    <property type="entry name" value="ADC-like"/>
    <property type="match status" value="1"/>
</dbReference>
<comment type="cofactor">
    <cofactor evidence="1">
        <name>[4Fe-4S] cluster</name>
        <dbReference type="ChEBI" id="CHEBI:49883"/>
    </cofactor>
</comment>
<gene>
    <name evidence="10" type="ORF">QLQ84_05625</name>
</gene>
<keyword evidence="6" id="KW-0560">Oxidoreductase</keyword>
<protein>
    <submittedName>
        <fullName evidence="10">Molybdopterin oxidoreductase family protein</fullName>
    </submittedName>
</protein>
<dbReference type="Gene3D" id="3.40.50.740">
    <property type="match status" value="1"/>
</dbReference>
<evidence type="ECO:0000256" key="7">
    <source>
        <dbReference type="ARBA" id="ARBA00023004"/>
    </source>
</evidence>
<keyword evidence="8" id="KW-0411">Iron-sulfur</keyword>
<evidence type="ECO:0000259" key="9">
    <source>
        <dbReference type="PROSITE" id="PS51669"/>
    </source>
</evidence>
<dbReference type="Pfam" id="PF01568">
    <property type="entry name" value="Molydop_binding"/>
    <property type="match status" value="1"/>
</dbReference>
<comment type="subcellular location">
    <subcellularLocation>
        <location evidence="2">Cell envelope</location>
    </subcellularLocation>
</comment>
<dbReference type="Gene3D" id="3.30.200.210">
    <property type="match status" value="1"/>
</dbReference>
<dbReference type="Proteomes" id="UP001244242">
    <property type="component" value="Unassembled WGS sequence"/>
</dbReference>